<dbReference type="Pfam" id="PF14341">
    <property type="entry name" value="PilX_N"/>
    <property type="match status" value="1"/>
</dbReference>
<dbReference type="OrthoDB" id="5298746at2"/>
<feature type="domain" description="Type 4 fimbrial biogenesis protein PilX N-terminal" evidence="1">
    <location>
        <begin position="9"/>
        <end position="58"/>
    </location>
</feature>
<evidence type="ECO:0000313" key="2">
    <source>
        <dbReference type="EMBL" id="PAA07228.1"/>
    </source>
</evidence>
<organism evidence="2 3">
    <name type="scientific">Pseudomonas fragi</name>
    <dbReference type="NCBI Taxonomy" id="296"/>
    <lineage>
        <taxon>Bacteria</taxon>
        <taxon>Pseudomonadati</taxon>
        <taxon>Pseudomonadota</taxon>
        <taxon>Gammaproteobacteria</taxon>
        <taxon>Pseudomonadales</taxon>
        <taxon>Pseudomonadaceae</taxon>
        <taxon>Pseudomonas</taxon>
    </lineage>
</organism>
<reference evidence="2 3" key="1">
    <citation type="submission" date="2017-08" db="EMBL/GenBank/DDBJ databases">
        <title>Genomic and metabolic characterisation of spoilage-associated Pseudomonas species.</title>
        <authorList>
            <person name="Stanborough T."/>
            <person name="Fegan N."/>
            <person name="Powell S.M."/>
            <person name="Singh T."/>
            <person name="Tamplin M.L."/>
            <person name="Chandry P.S."/>
        </authorList>
    </citation>
    <scope>NUCLEOTIDE SEQUENCE [LARGE SCALE GENOMIC DNA]</scope>
    <source>
        <strain evidence="2 3">F1801</strain>
    </source>
</reference>
<proteinExistence type="predicted"/>
<dbReference type="RefSeq" id="WP_095037931.1">
    <property type="nucleotide sequence ID" value="NZ_NQKQ01000027.1"/>
</dbReference>
<accession>A0A267A3R2</accession>
<name>A0A267A3R2_PSEFR</name>
<gene>
    <name evidence="2" type="ORF">CJU81_19725</name>
</gene>
<comment type="caution">
    <text evidence="2">The sequence shown here is derived from an EMBL/GenBank/DDBJ whole genome shotgun (WGS) entry which is preliminary data.</text>
</comment>
<sequence length="180" mass="19296">MLLSLGYQRGMALLASLVFMLLLSLIGMAAMVSATFQEKMAAGVQHANHSFQAAEAALGSGEAWLQIEWAKVLPCTSPASCSPPIEARTQVAPGIDPVSGVSWDSVVDGLYGVQDLGPSITPGHLPVTTTTRLYRITGIGWHGQSRTVLESIYARYQGADNASQAAIAHVFQRVMWRQLQ</sequence>
<evidence type="ECO:0000313" key="3">
    <source>
        <dbReference type="Proteomes" id="UP000215861"/>
    </source>
</evidence>
<evidence type="ECO:0000259" key="1">
    <source>
        <dbReference type="Pfam" id="PF14341"/>
    </source>
</evidence>
<dbReference type="AlphaFoldDB" id="A0A267A3R2"/>
<dbReference type="Proteomes" id="UP000215861">
    <property type="component" value="Unassembled WGS sequence"/>
</dbReference>
<protein>
    <submittedName>
        <fullName evidence="2">Pilus assembly protein PilX</fullName>
    </submittedName>
</protein>
<dbReference type="EMBL" id="NQKQ01000027">
    <property type="protein sequence ID" value="PAA07228.1"/>
    <property type="molecule type" value="Genomic_DNA"/>
</dbReference>
<dbReference type="InterPro" id="IPR025746">
    <property type="entry name" value="PilX_N_dom"/>
</dbReference>